<dbReference type="FunFam" id="2.60.40.770:FF:000001">
    <property type="entry name" value="NPC intracellular cholesterol transporter 2"/>
    <property type="match status" value="1"/>
</dbReference>
<dbReference type="KEGG" id="dqu:106744487"/>
<dbReference type="PROSITE" id="PS00061">
    <property type="entry name" value="ADH_SHORT"/>
    <property type="match status" value="1"/>
</dbReference>
<feature type="domain" description="MD-2-related lipid-recognition" evidence="7">
    <location>
        <begin position="328"/>
        <end position="451"/>
    </location>
</feature>
<dbReference type="GO" id="GO:0005576">
    <property type="term" value="C:extracellular region"/>
    <property type="evidence" value="ECO:0007669"/>
    <property type="project" value="UniProtKB-SubCell"/>
</dbReference>
<evidence type="ECO:0000313" key="8">
    <source>
        <dbReference type="Proteomes" id="UP000515204"/>
    </source>
</evidence>
<evidence type="ECO:0000256" key="2">
    <source>
        <dbReference type="ARBA" id="ARBA00006370"/>
    </source>
</evidence>
<dbReference type="Pfam" id="PF00106">
    <property type="entry name" value="adh_short"/>
    <property type="match status" value="1"/>
</dbReference>
<evidence type="ECO:0000256" key="4">
    <source>
        <dbReference type="ARBA" id="ARBA00022729"/>
    </source>
</evidence>
<protein>
    <submittedName>
        <fullName evidence="9">Estradiol 17-beta-dehydrogenase 2</fullName>
    </submittedName>
</protein>
<proteinExistence type="inferred from homology"/>
<dbReference type="PANTHER" id="PTHR43313:SF36">
    <property type="entry name" value="D-BETA-HYDROXYBUTYRATE DEHYDROGENASE, MITOCHONDRIAL"/>
    <property type="match status" value="1"/>
</dbReference>
<feature type="transmembrane region" description="Helical" evidence="6">
    <location>
        <begin position="21"/>
        <end position="46"/>
    </location>
</feature>
<dbReference type="PRINTS" id="PR00081">
    <property type="entry name" value="GDHRDH"/>
</dbReference>
<dbReference type="InterPro" id="IPR020904">
    <property type="entry name" value="Sc_DH/Rdtase_CS"/>
</dbReference>
<keyword evidence="6" id="KW-1133">Transmembrane helix</keyword>
<accession>A0A6P3X8Q0</accession>
<dbReference type="SMART" id="SM00737">
    <property type="entry name" value="ML"/>
    <property type="match status" value="1"/>
</dbReference>
<keyword evidence="3" id="KW-0964">Secreted</keyword>
<dbReference type="CDD" id="cd00916">
    <property type="entry name" value="Npc2_like"/>
    <property type="match status" value="1"/>
</dbReference>
<dbReference type="RefSeq" id="XP_014474801.1">
    <property type="nucleotide sequence ID" value="XM_014619315.1"/>
</dbReference>
<dbReference type="SUPFAM" id="SSF81296">
    <property type="entry name" value="E set domains"/>
    <property type="match status" value="1"/>
</dbReference>
<gene>
    <name evidence="9" type="primary">LOC106744487</name>
</gene>
<dbReference type="GO" id="GO:0008202">
    <property type="term" value="P:steroid metabolic process"/>
    <property type="evidence" value="ECO:0007669"/>
    <property type="project" value="TreeGrafter"/>
</dbReference>
<keyword evidence="8" id="KW-1185">Reference proteome</keyword>
<reference evidence="9" key="1">
    <citation type="submission" date="2025-08" db="UniProtKB">
        <authorList>
            <consortium name="RefSeq"/>
        </authorList>
    </citation>
    <scope>IDENTIFICATION</scope>
</reference>
<dbReference type="Gene3D" id="2.60.40.770">
    <property type="match status" value="1"/>
</dbReference>
<dbReference type="InterPro" id="IPR014756">
    <property type="entry name" value="Ig_E-set"/>
</dbReference>
<keyword evidence="6" id="KW-0812">Transmembrane</keyword>
<evidence type="ECO:0000256" key="6">
    <source>
        <dbReference type="SAM" id="Phobius"/>
    </source>
</evidence>
<dbReference type="InterPro" id="IPR033916">
    <property type="entry name" value="ML_Npc2-like"/>
</dbReference>
<dbReference type="OrthoDB" id="294295at2759"/>
<keyword evidence="4" id="KW-0732">Signal</keyword>
<organism evidence="8 9">
    <name type="scientific">Dinoponera quadriceps</name>
    <name type="common">South American ant</name>
    <dbReference type="NCBI Taxonomy" id="609295"/>
    <lineage>
        <taxon>Eukaryota</taxon>
        <taxon>Metazoa</taxon>
        <taxon>Ecdysozoa</taxon>
        <taxon>Arthropoda</taxon>
        <taxon>Hexapoda</taxon>
        <taxon>Insecta</taxon>
        <taxon>Pterygota</taxon>
        <taxon>Neoptera</taxon>
        <taxon>Endopterygota</taxon>
        <taxon>Hymenoptera</taxon>
        <taxon>Apocrita</taxon>
        <taxon>Aculeata</taxon>
        <taxon>Formicoidea</taxon>
        <taxon>Formicidae</taxon>
        <taxon>Ponerinae</taxon>
        <taxon>Ponerini</taxon>
        <taxon>Dinoponera</taxon>
    </lineage>
</organism>
<keyword evidence="5" id="KW-0560">Oxidoreductase</keyword>
<dbReference type="InterPro" id="IPR003172">
    <property type="entry name" value="ML_dom"/>
</dbReference>
<dbReference type="Gene3D" id="3.40.50.720">
    <property type="entry name" value="NAD(P)-binding Rossmann-like Domain"/>
    <property type="match status" value="1"/>
</dbReference>
<evidence type="ECO:0000256" key="3">
    <source>
        <dbReference type="ARBA" id="ARBA00022525"/>
    </source>
</evidence>
<dbReference type="InterPro" id="IPR036291">
    <property type="entry name" value="NAD(P)-bd_dom_sf"/>
</dbReference>
<keyword evidence="6" id="KW-0472">Membrane</keyword>
<dbReference type="GeneID" id="106744487"/>
<name>A0A6P3X8Q0_DINQU</name>
<evidence type="ECO:0000313" key="9">
    <source>
        <dbReference type="RefSeq" id="XP_014474801.1"/>
    </source>
</evidence>
<dbReference type="PANTHER" id="PTHR43313">
    <property type="entry name" value="SHORT-CHAIN DEHYDROGENASE/REDUCTASE FAMILY 9C"/>
    <property type="match status" value="1"/>
</dbReference>
<dbReference type="CTD" id="43512"/>
<evidence type="ECO:0000256" key="5">
    <source>
        <dbReference type="ARBA" id="ARBA00023002"/>
    </source>
</evidence>
<dbReference type="GO" id="GO:0016491">
    <property type="term" value="F:oxidoreductase activity"/>
    <property type="evidence" value="ECO:0007669"/>
    <property type="project" value="UniProtKB-KW"/>
</dbReference>
<sequence length="456" mass="51503">MWPTCMKRHSTMLGLAVLMTAYLWSAETLTISALLLIFLAGITYWYRREELNAQRLIVITGCDSGLGYSLALHCQTFGATVMAGVLNPDGQAAKNLTESKVIVHRLDITDEESIRRFGQHVEILCNEKNHDLYALINNAGVMIFGEFHWQTEHQVKYQVAVNLVGTMRITQALMSVILSNKSRIIIISSHCAEEFLPGLSVYGATKAALRAWSISLRVELAKYGVKVISFIPGNFTGESNIMARQRQYFSEMQQSMKPESMVFYNDYFSRYVEYYSSVARQDDLKRVTNSSIYEIFDKALLNVNPSAVYKFGIILVFCIAVSLQDTPFALCSDGPPPKLLRVEGCDKLPCKLVRGTDLIAEWDFNARNDVEKLKTRVMVTLAGITTEYPYPEPDACKSLSKGECPLEKDEEVTYNLNMHISEFYPPVKLNVEFALLDEETEEVQVCFKLDGKVTDK</sequence>
<comment type="subcellular location">
    <subcellularLocation>
        <location evidence="1">Secreted</location>
    </subcellularLocation>
</comment>
<dbReference type="AlphaFoldDB" id="A0A6P3X8Q0"/>
<evidence type="ECO:0000256" key="1">
    <source>
        <dbReference type="ARBA" id="ARBA00004613"/>
    </source>
</evidence>
<evidence type="ECO:0000259" key="7">
    <source>
        <dbReference type="SMART" id="SM00737"/>
    </source>
</evidence>
<dbReference type="Proteomes" id="UP000515204">
    <property type="component" value="Unplaced"/>
</dbReference>
<dbReference type="SUPFAM" id="SSF51735">
    <property type="entry name" value="NAD(P)-binding Rossmann-fold domains"/>
    <property type="match status" value="1"/>
</dbReference>
<dbReference type="GO" id="GO:0032367">
    <property type="term" value="P:intracellular cholesterol transport"/>
    <property type="evidence" value="ECO:0007669"/>
    <property type="project" value="InterPro"/>
</dbReference>
<comment type="similarity">
    <text evidence="2">Belongs to the NPC2 family.</text>
</comment>
<dbReference type="Pfam" id="PF02221">
    <property type="entry name" value="E1_DerP2_DerF2"/>
    <property type="match status" value="1"/>
</dbReference>
<dbReference type="InterPro" id="IPR002347">
    <property type="entry name" value="SDR_fam"/>
</dbReference>